<evidence type="ECO:0000256" key="2">
    <source>
        <dbReference type="SAM" id="Phobius"/>
    </source>
</evidence>
<evidence type="ECO:0000313" key="4">
    <source>
        <dbReference type="Proteomes" id="UP000572680"/>
    </source>
</evidence>
<reference evidence="3 4" key="1">
    <citation type="submission" date="2020-08" db="EMBL/GenBank/DDBJ databases">
        <title>Genomic Encyclopedia of Type Strains, Phase IV (KMG-IV): sequencing the most valuable type-strain genomes for metagenomic binning, comparative biology and taxonomic classification.</title>
        <authorList>
            <person name="Goeker M."/>
        </authorList>
    </citation>
    <scope>NUCLEOTIDE SEQUENCE [LARGE SCALE GENOMIC DNA]</scope>
    <source>
        <strain evidence="3 4">DSM 44197</strain>
    </source>
</reference>
<dbReference type="AlphaFoldDB" id="A0A7W3QLD4"/>
<dbReference type="EMBL" id="JACJIA010000003">
    <property type="protein sequence ID" value="MBA8951311.1"/>
    <property type="molecule type" value="Genomic_DNA"/>
</dbReference>
<gene>
    <name evidence="3" type="ORF">HNR61_002942</name>
</gene>
<dbReference type="Proteomes" id="UP000572680">
    <property type="component" value="Unassembled WGS sequence"/>
</dbReference>
<name>A0A7W3QLD4_ACTNM</name>
<accession>A0A7W3QLD4</accession>
<dbReference type="Pfam" id="PF14014">
    <property type="entry name" value="DUF4230"/>
    <property type="match status" value="1"/>
</dbReference>
<evidence type="ECO:0000256" key="1">
    <source>
        <dbReference type="SAM" id="MobiDB-lite"/>
    </source>
</evidence>
<keyword evidence="2" id="KW-0472">Membrane</keyword>
<protein>
    <recommendedName>
        <fullName evidence="5">DUF4230 domain-containing protein</fullName>
    </recommendedName>
</protein>
<comment type="caution">
    <text evidence="3">The sequence shown here is derived from an EMBL/GenBank/DDBJ whole genome shotgun (WGS) entry which is preliminary data.</text>
</comment>
<evidence type="ECO:0008006" key="5">
    <source>
        <dbReference type="Google" id="ProtNLM"/>
    </source>
</evidence>
<evidence type="ECO:0000313" key="3">
    <source>
        <dbReference type="EMBL" id="MBA8951311.1"/>
    </source>
</evidence>
<feature type="compositionally biased region" description="Basic and acidic residues" evidence="1">
    <location>
        <begin position="13"/>
        <end position="24"/>
    </location>
</feature>
<feature type="transmembrane region" description="Helical" evidence="2">
    <location>
        <begin position="31"/>
        <end position="49"/>
    </location>
</feature>
<keyword evidence="4" id="KW-1185">Reference proteome</keyword>
<dbReference type="RefSeq" id="WP_182843655.1">
    <property type="nucleotide sequence ID" value="NZ_BAAALP010000004.1"/>
</dbReference>
<sequence>MARPEKNTAPAKDAPREDAPADRPARRRRGGWGPALVLVVVGVVAVLLFQQALRMAPDWLNPFATEDKDRSSPAVLQSIRDLSRFEAASGNYQVIVDLEKDAAWLPASVKGQRTLFVGNGSVDAYVDFSRLGSGAITMNADRTEVTVKLPRAELERANLDPKKSYVFSTQRGLLDRVGDFFSSNPADQQQLNVLAAQKIQDAATASGLRERADQNTRLMLENMLKALGFKKVTIQQAGGQ</sequence>
<feature type="region of interest" description="Disordered" evidence="1">
    <location>
        <begin position="1"/>
        <end position="27"/>
    </location>
</feature>
<dbReference type="InterPro" id="IPR025324">
    <property type="entry name" value="DUF4230"/>
</dbReference>
<proteinExistence type="predicted"/>
<organism evidence="3 4">
    <name type="scientific">Actinomadura namibiensis</name>
    <dbReference type="NCBI Taxonomy" id="182080"/>
    <lineage>
        <taxon>Bacteria</taxon>
        <taxon>Bacillati</taxon>
        <taxon>Actinomycetota</taxon>
        <taxon>Actinomycetes</taxon>
        <taxon>Streptosporangiales</taxon>
        <taxon>Thermomonosporaceae</taxon>
        <taxon>Actinomadura</taxon>
    </lineage>
</organism>
<keyword evidence="2" id="KW-1133">Transmembrane helix</keyword>
<keyword evidence="2" id="KW-0812">Transmembrane</keyword>